<dbReference type="RefSeq" id="WP_062043191.1">
    <property type="nucleotide sequence ID" value="NZ_DF968183.1"/>
</dbReference>
<organism evidence="1">
    <name type="scientific">Lentimicrobium saccharophilum</name>
    <dbReference type="NCBI Taxonomy" id="1678841"/>
    <lineage>
        <taxon>Bacteria</taxon>
        <taxon>Pseudomonadati</taxon>
        <taxon>Bacteroidota</taxon>
        <taxon>Bacteroidia</taxon>
        <taxon>Bacteroidales</taxon>
        <taxon>Lentimicrobiaceae</taxon>
        <taxon>Lentimicrobium</taxon>
    </lineage>
</organism>
<gene>
    <name evidence="1" type="ORF">TBC1_1243</name>
</gene>
<dbReference type="PROSITE" id="PS51257">
    <property type="entry name" value="PROKAR_LIPOPROTEIN"/>
    <property type="match status" value="1"/>
</dbReference>
<evidence type="ECO:0000313" key="1">
    <source>
        <dbReference type="EMBL" id="GAP44242.1"/>
    </source>
</evidence>
<protein>
    <recommendedName>
        <fullName evidence="3">DUF4595 domain-containing protein</fullName>
    </recommendedName>
</protein>
<evidence type="ECO:0008006" key="3">
    <source>
        <dbReference type="Google" id="ProtNLM"/>
    </source>
</evidence>
<proteinExistence type="predicted"/>
<dbReference type="Proteomes" id="UP000053091">
    <property type="component" value="Unassembled WGS sequence"/>
</dbReference>
<name>A0A0S7C0Z6_9BACT</name>
<evidence type="ECO:0000313" key="2">
    <source>
        <dbReference type="Proteomes" id="UP000053091"/>
    </source>
</evidence>
<reference evidence="1" key="1">
    <citation type="journal article" date="2015" name="Genome Announc.">
        <title>Draft Genome Sequence of Bacteroidales Strain TBC1, a Novel Isolate from a Methanogenic Wastewater Treatment System.</title>
        <authorList>
            <person name="Tourlousse D.M."/>
            <person name="Matsuura N."/>
            <person name="Sun L."/>
            <person name="Toyonaga M."/>
            <person name="Kuroda K."/>
            <person name="Ohashi A."/>
            <person name="Cruz R."/>
            <person name="Yamaguchi T."/>
            <person name="Sekiguchi Y."/>
        </authorList>
    </citation>
    <scope>NUCLEOTIDE SEQUENCE [LARGE SCALE GENOMIC DNA]</scope>
    <source>
        <strain evidence="1">TBC1</strain>
    </source>
</reference>
<keyword evidence="2" id="KW-1185">Reference proteome</keyword>
<sequence>MKNLLTVLFSALILASCHKDPPAPPDPGDKFCGIASISNESGKMMHSYAYGPDQQLIKVITYDTANGNIEFYAEYSYGALQIFRNYFEGDGSPAYTAIYHLNAQGLPGMKTAVLPFRNDTTWFEYDYDGYLTRSIRKLWDSSYDTLYYSYSDGKRTRVLKPNIFPAVDTIKYEYYDFELQPNAYALMNSEYESASDPAENELLLGKNTRQAVKSKIVRYMNDPNHIVYYQYFYDFDADSNLTKIRGSIGYLNSYTLHSYELNVKVECK</sequence>
<accession>A0A0S7C0Z6</accession>
<dbReference type="AlphaFoldDB" id="A0A0S7C0Z6"/>
<dbReference type="EMBL" id="DF968183">
    <property type="protein sequence ID" value="GAP44242.1"/>
    <property type="molecule type" value="Genomic_DNA"/>
</dbReference>